<reference evidence="1" key="2">
    <citation type="submission" date="2014-07" db="EMBL/GenBank/DDBJ databases">
        <title>Initial genome analysis of the psychrotolerant acidophile Acidithiobacillus ferrivorans CF27: insights into iron and sulfur oxidation pathways and into biofilm formation.</title>
        <authorList>
            <person name="Talla E."/>
            <person name="Hedrich S."/>
            <person name="Mangenot S."/>
            <person name="Ji B."/>
            <person name="Johnson D.B."/>
            <person name="Barbe V."/>
            <person name="Bonnefoy V."/>
        </authorList>
    </citation>
    <scope>NUCLEOTIDE SEQUENCE [LARGE SCALE GENOMIC DNA]</scope>
    <source>
        <strain evidence="1">CF27</strain>
    </source>
</reference>
<sequence length="99" mass="10977">MRFLCRSGAHGKCGLVCRIVREQRHEGCTLRRSCTCRRVQVLRKGVNREKRIALGGRDAPGKGLVTNRGNACFVIAEQAAHANQSSRTPLTHPAWVVQL</sequence>
<name>A0A060UQR0_9PROT</name>
<dbReference type="AlphaFoldDB" id="A0A060UQR0"/>
<comment type="caution">
    <text evidence="1">The sequence shown here is derived from an EMBL/GenBank/DDBJ whole genome shotgun (WGS) entry which is preliminary data.</text>
</comment>
<organism evidence="1">
    <name type="scientific">Acidithiobacillus ferrivorans</name>
    <dbReference type="NCBI Taxonomy" id="160808"/>
    <lineage>
        <taxon>Bacteria</taxon>
        <taxon>Pseudomonadati</taxon>
        <taxon>Pseudomonadota</taxon>
        <taxon>Acidithiobacillia</taxon>
        <taxon>Acidithiobacillales</taxon>
        <taxon>Acidithiobacillaceae</taxon>
        <taxon>Acidithiobacillus</taxon>
    </lineage>
</organism>
<protein>
    <submittedName>
        <fullName evidence="1">Uncharacterized protein</fullName>
    </submittedName>
</protein>
<accession>A0A060UQR0</accession>
<evidence type="ECO:0000313" key="1">
    <source>
        <dbReference type="EMBL" id="CDQ10611.1"/>
    </source>
</evidence>
<dbReference type="EMBL" id="CCCS020000035">
    <property type="protein sequence ID" value="CDQ10611.1"/>
    <property type="molecule type" value="Genomic_DNA"/>
</dbReference>
<gene>
    <name evidence="1" type="ORF">AFERRI_400392</name>
</gene>
<proteinExistence type="predicted"/>
<reference evidence="1" key="1">
    <citation type="submission" date="2014-03" db="EMBL/GenBank/DDBJ databases">
        <authorList>
            <person name="Genoscope - CEA"/>
        </authorList>
    </citation>
    <scope>NUCLEOTIDE SEQUENCE [LARGE SCALE GENOMIC DNA]</scope>
    <source>
        <strain evidence="1">CF27</strain>
    </source>
</reference>